<proteinExistence type="predicted"/>
<comment type="caution">
    <text evidence="1">The sequence shown here is derived from an EMBL/GenBank/DDBJ whole genome shotgun (WGS) entry which is preliminary data.</text>
</comment>
<name>A0A6G0VHG7_APHCR</name>
<evidence type="ECO:0000313" key="1">
    <source>
        <dbReference type="EMBL" id="KAF0684068.1"/>
    </source>
</evidence>
<sequence length="306" mass="35465">LKSSFRYLPLATGSTTLPRYLIFNWSFPDHVTMVLEENEIDINNCRGQSYDNASNMSGIYSGLQARIKEACLHAVYVPCAAYLLNLVGECAADCCIYANEFFNFFQNIHSFFAASTYRWEVLDHCLSKPENVTVKRLSDTRWGARYEACLSLSRNWNEILKALNIFINNPTDNSKTKCECKGLLKRMNSLEMGILVSVWNNILERFNIISKKLQNVHIDLSIKHLFIYEKLGMEKTGIIEYKFSRTKKEKFFLMNHLKINTFFITLDSLHTELRKRLNSYEKINTSFGFLFNITESSVLEVRQKSG</sequence>
<gene>
    <name evidence="1" type="ORF">FWK35_00033874</name>
</gene>
<keyword evidence="2" id="KW-1185">Reference proteome</keyword>
<dbReference type="Proteomes" id="UP000478052">
    <property type="component" value="Unassembled WGS sequence"/>
</dbReference>
<dbReference type="OrthoDB" id="6611836at2759"/>
<evidence type="ECO:0000313" key="2">
    <source>
        <dbReference type="Proteomes" id="UP000478052"/>
    </source>
</evidence>
<reference evidence="1 2" key="1">
    <citation type="submission" date="2019-08" db="EMBL/GenBank/DDBJ databases">
        <title>Whole genome of Aphis craccivora.</title>
        <authorList>
            <person name="Voronova N.V."/>
            <person name="Shulinski R.S."/>
            <person name="Bandarenka Y.V."/>
            <person name="Zhorov D.G."/>
            <person name="Warner D."/>
        </authorList>
    </citation>
    <scope>NUCLEOTIDE SEQUENCE [LARGE SCALE GENOMIC DNA]</scope>
    <source>
        <strain evidence="1">180601</strain>
        <tissue evidence="1">Whole Body</tissue>
    </source>
</reference>
<dbReference type="EMBL" id="VUJU01017288">
    <property type="protein sequence ID" value="KAF0684068.1"/>
    <property type="molecule type" value="Genomic_DNA"/>
</dbReference>
<dbReference type="AlphaFoldDB" id="A0A6G0VHG7"/>
<dbReference type="PANTHER" id="PTHR45749:SF23">
    <property type="entry name" value="ZINC FINGER MYM-TYPE PROTEIN 1-LIKE"/>
    <property type="match status" value="1"/>
</dbReference>
<feature type="non-terminal residue" evidence="1">
    <location>
        <position position="1"/>
    </location>
</feature>
<dbReference type="SUPFAM" id="SSF53098">
    <property type="entry name" value="Ribonuclease H-like"/>
    <property type="match status" value="1"/>
</dbReference>
<dbReference type="InterPro" id="IPR012337">
    <property type="entry name" value="RNaseH-like_sf"/>
</dbReference>
<dbReference type="PANTHER" id="PTHR45749">
    <property type="match status" value="1"/>
</dbReference>
<accession>A0A6G0VHG7</accession>
<organism evidence="1 2">
    <name type="scientific">Aphis craccivora</name>
    <name type="common">Cowpea aphid</name>
    <dbReference type="NCBI Taxonomy" id="307492"/>
    <lineage>
        <taxon>Eukaryota</taxon>
        <taxon>Metazoa</taxon>
        <taxon>Ecdysozoa</taxon>
        <taxon>Arthropoda</taxon>
        <taxon>Hexapoda</taxon>
        <taxon>Insecta</taxon>
        <taxon>Pterygota</taxon>
        <taxon>Neoptera</taxon>
        <taxon>Paraneoptera</taxon>
        <taxon>Hemiptera</taxon>
        <taxon>Sternorrhyncha</taxon>
        <taxon>Aphidomorpha</taxon>
        <taxon>Aphidoidea</taxon>
        <taxon>Aphididae</taxon>
        <taxon>Aphidini</taxon>
        <taxon>Aphis</taxon>
        <taxon>Aphis</taxon>
    </lineage>
</organism>
<protein>
    <submittedName>
        <fullName evidence="1">Zinc finger MYM-type protein 1-like</fullName>
    </submittedName>
</protein>
<feature type="non-terminal residue" evidence="1">
    <location>
        <position position="306"/>
    </location>
</feature>